<dbReference type="InterPro" id="IPR001878">
    <property type="entry name" value="Znf_CCHC"/>
</dbReference>
<evidence type="ECO:0000313" key="5">
    <source>
        <dbReference type="Proteomes" id="UP000515908"/>
    </source>
</evidence>
<reference evidence="4 5" key="1">
    <citation type="submission" date="2020-08" db="EMBL/GenBank/DDBJ databases">
        <authorList>
            <person name="Newling K."/>
            <person name="Davey J."/>
            <person name="Forrester S."/>
        </authorList>
    </citation>
    <scope>NUCLEOTIDE SEQUENCE [LARGE SCALE GENOMIC DNA]</scope>
    <source>
        <strain evidence="5">Crithidia deanei Carvalho (ATCC PRA-265)</strain>
    </source>
</reference>
<dbReference type="EMBL" id="LR877161">
    <property type="protein sequence ID" value="CAD2220337.1"/>
    <property type="molecule type" value="Genomic_DNA"/>
</dbReference>
<dbReference type="GO" id="GO:0003676">
    <property type="term" value="F:nucleic acid binding"/>
    <property type="evidence" value="ECO:0007669"/>
    <property type="project" value="InterPro"/>
</dbReference>
<evidence type="ECO:0000256" key="2">
    <source>
        <dbReference type="SAM" id="MobiDB-lite"/>
    </source>
</evidence>
<gene>
    <name evidence="4" type="ORF">ADEAN_000785200</name>
</gene>
<accession>A0A7G2CMP0</accession>
<dbReference type="VEuPathDB" id="TriTrypDB:ADEAN_000785200"/>
<dbReference type="AlphaFoldDB" id="A0A7G2CMP0"/>
<organism evidence="4 5">
    <name type="scientific">Angomonas deanei</name>
    <dbReference type="NCBI Taxonomy" id="59799"/>
    <lineage>
        <taxon>Eukaryota</taxon>
        <taxon>Discoba</taxon>
        <taxon>Euglenozoa</taxon>
        <taxon>Kinetoplastea</taxon>
        <taxon>Metakinetoplastina</taxon>
        <taxon>Trypanosomatida</taxon>
        <taxon>Trypanosomatidae</taxon>
        <taxon>Strigomonadinae</taxon>
        <taxon>Angomonas</taxon>
    </lineage>
</organism>
<evidence type="ECO:0000259" key="3">
    <source>
        <dbReference type="PROSITE" id="PS50158"/>
    </source>
</evidence>
<sequence>MPEVAFDREFLHRCCVQFSIPLEKADVQVECNHALNFVRQHGHEHPLELSRALIWRVTDAEDPLDRSGAWRLLNAVILCCSDTNDDLFKTKVLSKIHPFMHYLIAYRWFTLKHRRDKNGGQEGKKESSSPNAFSVDLSKTGAIISAEAFRGVPPEISALTRDQVVSLQNIYGSILSSWKTVFSAYVYYELKERVRSIERNGNDLSASAEKYLEIPNTFKDSLWRLRRQEPNPAAAWHVLRSYGWYRTGEKAVDGEAEELRVRPASLTVPSSVDEVSALDPSMHPTVLKWAMKVIAFKGGCRMCNTWKHCEWACPCERPFVRFHADESNENQVRMFRPKRVQPPRYHKLDAVDVLYKYDIKLPLRVDSVLDAIVKLIQSERSYDDVVDAFDAVRGAVTGPLERHALWLHASHQLKPSATLFQKPSDEDLSPAMQKAKEHLYKLRRYRDWKELLGAVEVLDGPFRRHSLPPQTNECIKEIRETSSFAFCLIDGTLPPSYTPAKYARVPEEVMRIAPIKDILCRSCLEPFHSMSACPHRDGDLPIEDWDMRIAKETLMEYDLVTIEWPEQMYRIDAVLEQIDADDRMAKDFRKAELNLAVKIIFGRRTPVCPDCGKAGHMLRNCLAKARRVFATEGFAEVDAKLYPTRIERRVSELFRELRTDDAVALRTAASYYTRSGRNAYPPSYGEAVEQLRDSGIPLAAARYTTLEVQNFLHSIGLSDLLVHLGPLKAVDFPEVCFYCDKLDHHTEDCSEALEEEQGFLRDLRSFEVDLWAYLHRRSYYEERLPTRYIKGRDSILEAVERFKEDYSPGGVAQKKFIEQNHLGSLLRYGQSGTALYGSGFSQMEGAEKGSEHYDVDGGVTADSRKRGRADSPSQKPHEENNTVELTELTDLMA</sequence>
<keyword evidence="1" id="KW-0479">Metal-binding</keyword>
<dbReference type="PROSITE" id="PS50158">
    <property type="entry name" value="ZF_CCHC"/>
    <property type="match status" value="1"/>
</dbReference>
<feature type="compositionally biased region" description="Low complexity" evidence="2">
    <location>
        <begin position="882"/>
        <end position="893"/>
    </location>
</feature>
<proteinExistence type="predicted"/>
<dbReference type="Proteomes" id="UP000515908">
    <property type="component" value="Chromosome 17"/>
</dbReference>
<keyword evidence="5" id="KW-1185">Reference proteome</keyword>
<keyword evidence="1" id="KW-0863">Zinc-finger</keyword>
<feature type="region of interest" description="Disordered" evidence="2">
    <location>
        <begin position="847"/>
        <end position="893"/>
    </location>
</feature>
<keyword evidence="1" id="KW-0862">Zinc</keyword>
<dbReference type="SMART" id="SM00343">
    <property type="entry name" value="ZnF_C2HC"/>
    <property type="match status" value="3"/>
</dbReference>
<evidence type="ECO:0000313" key="4">
    <source>
        <dbReference type="EMBL" id="CAD2220337.1"/>
    </source>
</evidence>
<feature type="domain" description="CCHC-type" evidence="3">
    <location>
        <begin position="608"/>
        <end position="621"/>
    </location>
</feature>
<name>A0A7G2CMP0_9TRYP</name>
<protein>
    <recommendedName>
        <fullName evidence="3">CCHC-type domain-containing protein</fullName>
    </recommendedName>
</protein>
<dbReference type="GO" id="GO:0008270">
    <property type="term" value="F:zinc ion binding"/>
    <property type="evidence" value="ECO:0007669"/>
    <property type="project" value="UniProtKB-KW"/>
</dbReference>
<evidence type="ECO:0000256" key="1">
    <source>
        <dbReference type="PROSITE-ProRule" id="PRU00047"/>
    </source>
</evidence>